<dbReference type="Proteomes" id="UP001165270">
    <property type="component" value="Unassembled WGS sequence"/>
</dbReference>
<protein>
    <submittedName>
        <fullName evidence="1">DUF4351 domain-containing protein</fullName>
    </submittedName>
</protein>
<sequence length="296" mass="33109">MVSSSHEGLHQICQKDPAGFTRTLQRVLHIPIPEPREFAVLNADLTDIEPVERRVDTLLRAETDVGTYLLVVESQGKQDKDKRSSWAYYLSYLYAKYRWEPVLVVLTQSRSTARWAMQPIRLGLPGWHSLTVRPLVLSPENVPLIANEAEAQRDVFLAAFSAMTHGKGRGAAAILKPLAAALATTDTDSAGMLAQFVESCLVDAQAKEIWKELMMPVNYFFRHEIAEKVRAEAREEGVEQERASMVLRILDWRGVPVPDSVRDRVKACSDLEQLEVWAQRAVGAASAEDLFAEGPN</sequence>
<evidence type="ECO:0000313" key="1">
    <source>
        <dbReference type="EMBL" id="MCI3245464.1"/>
    </source>
</evidence>
<keyword evidence="2" id="KW-1185">Reference proteome</keyword>
<evidence type="ECO:0000313" key="2">
    <source>
        <dbReference type="Proteomes" id="UP001165270"/>
    </source>
</evidence>
<comment type="caution">
    <text evidence="1">The sequence shown here is derived from an EMBL/GenBank/DDBJ whole genome shotgun (WGS) entry which is preliminary data.</text>
</comment>
<proteinExistence type="predicted"/>
<dbReference type="EMBL" id="JALDAX010000021">
    <property type="protein sequence ID" value="MCI3245464.1"/>
    <property type="molecule type" value="Genomic_DNA"/>
</dbReference>
<reference evidence="1" key="1">
    <citation type="submission" date="2022-03" db="EMBL/GenBank/DDBJ databases">
        <title>Streptomyces 7R015 and 7R016 isolated from Barleria lupulina in Thailand.</title>
        <authorList>
            <person name="Kanchanasin P."/>
            <person name="Phongsopitanun W."/>
            <person name="Tanasupawat S."/>
        </authorList>
    </citation>
    <scope>NUCLEOTIDE SEQUENCE</scope>
    <source>
        <strain evidence="1">7R016</strain>
    </source>
</reference>
<name>A0ABS9XTS5_9ACTN</name>
<dbReference type="RefSeq" id="WP_242713034.1">
    <property type="nucleotide sequence ID" value="NZ_JALDAX010000021.1"/>
</dbReference>
<dbReference type="PANTHER" id="PTHR34613:SF1">
    <property type="entry name" value="SLL6017 PROTEIN"/>
    <property type="match status" value="1"/>
</dbReference>
<dbReference type="PANTHER" id="PTHR34613">
    <property type="entry name" value="SLL0800 PROTEIN"/>
    <property type="match status" value="1"/>
</dbReference>
<accession>A0ABS9XTS5</accession>
<gene>
    <name evidence="1" type="ORF">MQN93_37730</name>
</gene>
<organism evidence="1 2">
    <name type="scientific">Streptomyces spinosisporus</name>
    <dbReference type="NCBI Taxonomy" id="2927582"/>
    <lineage>
        <taxon>Bacteria</taxon>
        <taxon>Bacillati</taxon>
        <taxon>Actinomycetota</taxon>
        <taxon>Actinomycetes</taxon>
        <taxon>Kitasatosporales</taxon>
        <taxon>Streptomycetaceae</taxon>
        <taxon>Streptomyces</taxon>
    </lineage>
</organism>